<protein>
    <submittedName>
        <fullName evidence="1">Possible exported protein</fullName>
    </submittedName>
</protein>
<sequence>MHNSQQAQDIQVFSINGPLKVTKRFAYDNRYVYTWIGSQLYRNSIPLPG</sequence>
<evidence type="ECO:0000313" key="2">
    <source>
        <dbReference type="Proteomes" id="UP000269208"/>
    </source>
</evidence>
<evidence type="ECO:0000313" key="1">
    <source>
        <dbReference type="EMBL" id="VEB51931.1"/>
    </source>
</evidence>
<name>A0A3S5DM87_SALET</name>
<accession>A0A3S5DM87</accession>
<proteinExistence type="predicted"/>
<dbReference type="Proteomes" id="UP000269208">
    <property type="component" value="Chromosome"/>
</dbReference>
<gene>
    <name evidence="1" type="primary">STY3614</name>
    <name evidence="1" type="ORF">NCTC6754_01666</name>
</gene>
<reference evidence="1 2" key="1">
    <citation type="submission" date="2018-12" db="EMBL/GenBank/DDBJ databases">
        <authorList>
            <consortium name="Pathogen Informatics"/>
        </authorList>
    </citation>
    <scope>NUCLEOTIDE SEQUENCE [LARGE SCALE GENOMIC DNA]</scope>
    <source>
        <strain evidence="1 2">NCTC6754</strain>
    </source>
</reference>
<dbReference type="EMBL" id="LR134190">
    <property type="protein sequence ID" value="VEB51931.1"/>
    <property type="molecule type" value="Genomic_DNA"/>
</dbReference>
<organism evidence="1 2">
    <name type="scientific">Salmonella enterica I</name>
    <dbReference type="NCBI Taxonomy" id="59201"/>
    <lineage>
        <taxon>Bacteria</taxon>
        <taxon>Pseudomonadati</taxon>
        <taxon>Pseudomonadota</taxon>
        <taxon>Gammaproteobacteria</taxon>
        <taxon>Enterobacterales</taxon>
        <taxon>Enterobacteriaceae</taxon>
        <taxon>Salmonella</taxon>
    </lineage>
</organism>
<dbReference type="AlphaFoldDB" id="A0A3S5DM87"/>